<dbReference type="GO" id="GO:0019290">
    <property type="term" value="P:siderophore biosynthetic process"/>
    <property type="evidence" value="ECO:0007669"/>
    <property type="project" value="InterPro"/>
</dbReference>
<dbReference type="Gene3D" id="3.40.630.30">
    <property type="match status" value="1"/>
</dbReference>
<dbReference type="GO" id="GO:0016410">
    <property type="term" value="F:N-acyltransferase activity"/>
    <property type="evidence" value="ECO:0007669"/>
    <property type="project" value="TreeGrafter"/>
</dbReference>
<sequence length="448" mass="50486">MTDIQNANRRLLAIQRTLAASGSWRRVLVLPDDARVDVSETQDPSQPTQVAIDGKVVGLYRTLPRSLALVISAVGTPHEHSAEHVPKFPLLEILAPAAADADAPATISIPDLWAIIYTLHTLLHTQETIPIVLSPAIKNAAELSTYLLHSGLARKRHTLPEDTSSAAEPEHFLLRQTFWQGAGTVSYHTRGWLRGHLAFMASAPFPYTQSFTRTPLVIAAHPLRPPKPRQGEVLYRRYIPTLGQMLEFTYFDLDLEGERPTVECEGEQVSPHLAAFHRWHNSDHVNRGWGERGPLQKHRAYVQALMADPGTMPVIMSWDGELMGYAEFVYIKENHVAAYVPGGAWDYDRGLHVLVGEQKFRGIHRSKAWFSAIHHALFLCDARTERVIGEPKLANAAVIKLSEDVAMNVNTVFDFPYKRSAMTWLPRERFFKYDVLSFWEDKDSPARK</sequence>
<dbReference type="PANTHER" id="PTHR31438:SF1">
    <property type="entry name" value="LYSINE N-ACYLTRANSFERASE C17G9.06C-RELATED"/>
    <property type="match status" value="1"/>
</dbReference>
<accession>A0A1Y2J460</accession>
<dbReference type="Proteomes" id="UP000193067">
    <property type="component" value="Unassembled WGS sequence"/>
</dbReference>
<protein>
    <recommendedName>
        <fullName evidence="2">Acyltransferase MbtK/IucB-like conserved domain-containing protein</fullName>
    </recommendedName>
</protein>
<evidence type="ECO:0000259" key="2">
    <source>
        <dbReference type="SMART" id="SM01006"/>
    </source>
</evidence>
<dbReference type="EMBL" id="KZ084087">
    <property type="protein sequence ID" value="OSD08137.1"/>
    <property type="molecule type" value="Genomic_DNA"/>
</dbReference>
<organism evidence="3 4">
    <name type="scientific">Trametes coccinea (strain BRFM310)</name>
    <name type="common">Pycnoporus coccineus</name>
    <dbReference type="NCBI Taxonomy" id="1353009"/>
    <lineage>
        <taxon>Eukaryota</taxon>
        <taxon>Fungi</taxon>
        <taxon>Dikarya</taxon>
        <taxon>Basidiomycota</taxon>
        <taxon>Agaricomycotina</taxon>
        <taxon>Agaricomycetes</taxon>
        <taxon>Polyporales</taxon>
        <taxon>Polyporaceae</taxon>
        <taxon>Trametes</taxon>
    </lineage>
</organism>
<dbReference type="AlphaFoldDB" id="A0A1Y2J460"/>
<gene>
    <name evidence="3" type="ORF">PYCCODRAFT_1430305</name>
</gene>
<feature type="domain" description="Acyltransferase MbtK/IucB-like conserved" evidence="2">
    <location>
        <begin position="265"/>
        <end position="312"/>
    </location>
</feature>
<proteinExistence type="inferred from homology"/>
<comment type="similarity">
    <text evidence="1">Belongs to the lysine N-acyltransferase MbtK family.</text>
</comment>
<dbReference type="SUPFAM" id="SSF55729">
    <property type="entry name" value="Acyl-CoA N-acyltransferases (Nat)"/>
    <property type="match status" value="1"/>
</dbReference>
<dbReference type="InterPro" id="IPR019432">
    <property type="entry name" value="Acyltransferase_MbtK/IucB-like"/>
</dbReference>
<dbReference type="InterPro" id="IPR016181">
    <property type="entry name" value="Acyl_CoA_acyltransferase"/>
</dbReference>
<name>A0A1Y2J460_TRAC3</name>
<evidence type="ECO:0000256" key="1">
    <source>
        <dbReference type="ARBA" id="ARBA00009893"/>
    </source>
</evidence>
<keyword evidence="4" id="KW-1185">Reference proteome</keyword>
<evidence type="ECO:0000313" key="4">
    <source>
        <dbReference type="Proteomes" id="UP000193067"/>
    </source>
</evidence>
<dbReference type="Pfam" id="PF13523">
    <property type="entry name" value="Acetyltransf_8"/>
    <property type="match status" value="1"/>
</dbReference>
<dbReference type="PANTHER" id="PTHR31438">
    <property type="entry name" value="LYSINE N-ACYLTRANSFERASE C17G9.06C-RELATED"/>
    <property type="match status" value="1"/>
</dbReference>
<dbReference type="SMART" id="SM01006">
    <property type="entry name" value="AlcB"/>
    <property type="match status" value="1"/>
</dbReference>
<evidence type="ECO:0000313" key="3">
    <source>
        <dbReference type="EMBL" id="OSD08137.1"/>
    </source>
</evidence>
<dbReference type="STRING" id="1353009.A0A1Y2J460"/>
<dbReference type="OrthoDB" id="4250781at2759"/>
<reference evidence="3 4" key="1">
    <citation type="journal article" date="2015" name="Biotechnol. Biofuels">
        <title>Enhanced degradation of softwood versus hardwood by the white-rot fungus Pycnoporus coccineus.</title>
        <authorList>
            <person name="Couturier M."/>
            <person name="Navarro D."/>
            <person name="Chevret D."/>
            <person name="Henrissat B."/>
            <person name="Piumi F."/>
            <person name="Ruiz-Duenas F.J."/>
            <person name="Martinez A.T."/>
            <person name="Grigoriev I.V."/>
            <person name="Riley R."/>
            <person name="Lipzen A."/>
            <person name="Berrin J.G."/>
            <person name="Master E.R."/>
            <person name="Rosso M.N."/>
        </authorList>
    </citation>
    <scope>NUCLEOTIDE SEQUENCE [LARGE SCALE GENOMIC DNA]</scope>
    <source>
        <strain evidence="3 4">BRFM310</strain>
    </source>
</reference>